<sequence length="265" mass="30267">MLKALLRSTRITWTAKNIHMYLLALTYAHKYNLVFSPLEFLLGLVIVSILWGGLYSLNDLTDIEVDKRDKLKFNRPFIREDIRPGMVVLFISALILFSLVLSNFLNPLFTIILLLMVLNQLLYTLPPLRLKETPIAPLNSTATNNILRLASASILLGGLSIIPISIYILMFIAGLGTYLMYKEKLKETTIVSIIFFLLLYYAYISHDISLSQILIVILPSFIATIPLYLSNITDREKMLTIADITYHRMLSVFYLACIIILLFLK</sequence>
<dbReference type="GO" id="GO:0005886">
    <property type="term" value="C:plasma membrane"/>
    <property type="evidence" value="ECO:0007669"/>
    <property type="project" value="UniProtKB-SubCell"/>
</dbReference>
<keyword evidence="3 5" id="KW-1133">Transmembrane helix</keyword>
<dbReference type="Pfam" id="PF01040">
    <property type="entry name" value="UbiA"/>
    <property type="match status" value="1"/>
</dbReference>
<keyword evidence="6" id="KW-0808">Transferase</keyword>
<dbReference type="InterPro" id="IPR000537">
    <property type="entry name" value="UbiA_prenyltransferase"/>
</dbReference>
<feature type="transmembrane region" description="Helical" evidence="5">
    <location>
        <begin position="210"/>
        <end position="229"/>
    </location>
</feature>
<protein>
    <submittedName>
        <fullName evidence="6">Prenyltransferase</fullName>
    </submittedName>
</protein>
<feature type="transmembrane region" description="Helical" evidence="5">
    <location>
        <begin position="40"/>
        <end position="61"/>
    </location>
</feature>
<feature type="transmembrane region" description="Helical" evidence="5">
    <location>
        <begin position="107"/>
        <end position="125"/>
    </location>
</feature>
<dbReference type="InterPro" id="IPR044878">
    <property type="entry name" value="UbiA_sf"/>
</dbReference>
<dbReference type="GO" id="GO:0016765">
    <property type="term" value="F:transferase activity, transferring alkyl or aryl (other than methyl) groups"/>
    <property type="evidence" value="ECO:0007669"/>
    <property type="project" value="InterPro"/>
</dbReference>
<evidence type="ECO:0000256" key="2">
    <source>
        <dbReference type="ARBA" id="ARBA00022692"/>
    </source>
</evidence>
<gene>
    <name evidence="6" type="ORF">DPC56_06365</name>
</gene>
<reference evidence="6 7" key="1">
    <citation type="submission" date="2018-06" db="EMBL/GenBank/DDBJ databases">
        <title>Draft genome sequence of hyperthermophilic methanogen Methanothermobacter tenebrarum sp. MCM-B 1447.</title>
        <authorList>
            <person name="Pore S.D."/>
            <person name="Dagar S."/>
            <person name="Dhakephalkar P.K."/>
        </authorList>
    </citation>
    <scope>NUCLEOTIDE SEQUENCE [LARGE SCALE GENOMIC DNA]</scope>
    <source>
        <strain evidence="6 7">MCM B 1447</strain>
    </source>
</reference>
<keyword evidence="2 5" id="KW-0812">Transmembrane</keyword>
<dbReference type="EMBL" id="QLOE01000008">
    <property type="protein sequence ID" value="RAO78727.1"/>
    <property type="molecule type" value="Genomic_DNA"/>
</dbReference>
<proteinExistence type="predicted"/>
<evidence type="ECO:0000256" key="4">
    <source>
        <dbReference type="ARBA" id="ARBA00023136"/>
    </source>
</evidence>
<feature type="transmembrane region" description="Helical" evidence="5">
    <location>
        <begin position="244"/>
        <end position="264"/>
    </location>
</feature>
<dbReference type="Proteomes" id="UP000249782">
    <property type="component" value="Unassembled WGS sequence"/>
</dbReference>
<evidence type="ECO:0000313" key="7">
    <source>
        <dbReference type="Proteomes" id="UP000249782"/>
    </source>
</evidence>
<evidence type="ECO:0000256" key="5">
    <source>
        <dbReference type="SAM" id="Phobius"/>
    </source>
</evidence>
<comment type="subcellular location">
    <subcellularLocation>
        <location evidence="1">Cell membrane</location>
        <topology evidence="1">Multi-pass membrane protein</topology>
    </subcellularLocation>
</comment>
<dbReference type="RefSeq" id="WP_112094244.1">
    <property type="nucleotide sequence ID" value="NZ_QLOE01000008.1"/>
</dbReference>
<organism evidence="6 7">
    <name type="scientific">Methanothermobacter tenebrarum</name>
    <dbReference type="NCBI Taxonomy" id="680118"/>
    <lineage>
        <taxon>Archaea</taxon>
        <taxon>Methanobacteriati</taxon>
        <taxon>Methanobacteriota</taxon>
        <taxon>Methanomada group</taxon>
        <taxon>Methanobacteria</taxon>
        <taxon>Methanobacteriales</taxon>
        <taxon>Methanobacteriaceae</taxon>
        <taxon>Methanothermobacter</taxon>
    </lineage>
</organism>
<evidence type="ECO:0000256" key="3">
    <source>
        <dbReference type="ARBA" id="ARBA00022989"/>
    </source>
</evidence>
<evidence type="ECO:0000256" key="1">
    <source>
        <dbReference type="ARBA" id="ARBA00004651"/>
    </source>
</evidence>
<name>A0A328P8J5_9EURY</name>
<feature type="transmembrane region" description="Helical" evidence="5">
    <location>
        <begin position="185"/>
        <end position="203"/>
    </location>
</feature>
<keyword evidence="7" id="KW-1185">Reference proteome</keyword>
<feature type="transmembrane region" description="Helical" evidence="5">
    <location>
        <begin position="146"/>
        <end position="173"/>
    </location>
</feature>
<dbReference type="Gene3D" id="1.10.357.140">
    <property type="entry name" value="UbiA prenyltransferase"/>
    <property type="match status" value="1"/>
</dbReference>
<comment type="caution">
    <text evidence="6">The sequence shown here is derived from an EMBL/GenBank/DDBJ whole genome shotgun (WGS) entry which is preliminary data.</text>
</comment>
<dbReference type="OrthoDB" id="81330at2157"/>
<evidence type="ECO:0000313" key="6">
    <source>
        <dbReference type="EMBL" id="RAO78727.1"/>
    </source>
</evidence>
<feature type="transmembrane region" description="Helical" evidence="5">
    <location>
        <begin position="82"/>
        <end position="101"/>
    </location>
</feature>
<accession>A0A328P8J5</accession>
<keyword evidence="4 5" id="KW-0472">Membrane</keyword>
<dbReference type="AlphaFoldDB" id="A0A328P8J5"/>